<dbReference type="PANTHER" id="PTHR24321:SF8">
    <property type="entry name" value="ESTRADIOL 17-BETA-DEHYDROGENASE 8-RELATED"/>
    <property type="match status" value="1"/>
</dbReference>
<dbReference type="InterPro" id="IPR057326">
    <property type="entry name" value="KR_dom"/>
</dbReference>
<dbReference type="PRINTS" id="PR00080">
    <property type="entry name" value="SDRFAMILY"/>
</dbReference>
<dbReference type="SUPFAM" id="SSF51735">
    <property type="entry name" value="NAD(P)-binding Rossmann-fold domains"/>
    <property type="match status" value="1"/>
</dbReference>
<sequence>MNQSSTIRPTVLITGAASGLGRVVAEKAVDEGWNIVAIDVDGPALDRLLPEAPGERVHRETADVSDERAFAGALERALTAVGSIEACVNNAGVGAPLIPISELDLTDFDRVMRINARGSFIVLKHVLAHLYERGTGAVVNTGSILGYRGTTAYAAYCASKAAVHALTKVAALEGAAAGIRVNAVAPGLVDTPMNDAFHAAVSPDDPDEAQHTIEEKIPVGRYAEASEVADVVLFLLSEKSRYMTGAIVEVDGGLSTSF</sequence>
<evidence type="ECO:0000256" key="2">
    <source>
        <dbReference type="ARBA" id="ARBA00023002"/>
    </source>
</evidence>
<dbReference type="InterPro" id="IPR002347">
    <property type="entry name" value="SDR_fam"/>
</dbReference>
<evidence type="ECO:0000256" key="3">
    <source>
        <dbReference type="ARBA" id="ARBA00023027"/>
    </source>
</evidence>
<dbReference type="PROSITE" id="PS00061">
    <property type="entry name" value="ADH_SHORT"/>
    <property type="match status" value="1"/>
</dbReference>
<gene>
    <name evidence="5" type="ORF">RWH43_16985</name>
</gene>
<keyword evidence="6" id="KW-1185">Reference proteome</keyword>
<evidence type="ECO:0000259" key="4">
    <source>
        <dbReference type="SMART" id="SM00822"/>
    </source>
</evidence>
<keyword evidence="3" id="KW-0520">NAD</keyword>
<dbReference type="EMBL" id="JAWDIU010000008">
    <property type="protein sequence ID" value="MDU0328457.1"/>
    <property type="molecule type" value="Genomic_DNA"/>
</dbReference>
<evidence type="ECO:0000256" key="1">
    <source>
        <dbReference type="ARBA" id="ARBA00006484"/>
    </source>
</evidence>
<dbReference type="Proteomes" id="UP001256673">
    <property type="component" value="Unassembled WGS sequence"/>
</dbReference>
<dbReference type="PANTHER" id="PTHR24321">
    <property type="entry name" value="DEHYDROGENASES, SHORT CHAIN"/>
    <property type="match status" value="1"/>
</dbReference>
<dbReference type="PRINTS" id="PR00081">
    <property type="entry name" value="GDHRDH"/>
</dbReference>
<dbReference type="Gene3D" id="3.40.50.720">
    <property type="entry name" value="NAD(P)-binding Rossmann-like Domain"/>
    <property type="match status" value="1"/>
</dbReference>
<dbReference type="InterPro" id="IPR036291">
    <property type="entry name" value="NAD(P)-bd_dom_sf"/>
</dbReference>
<protein>
    <submittedName>
        <fullName evidence="5">SDR family NAD(P)-dependent oxidoreductase</fullName>
    </submittedName>
</protein>
<comment type="caution">
    <text evidence="5">The sequence shown here is derived from an EMBL/GenBank/DDBJ whole genome shotgun (WGS) entry which is preliminary data.</text>
</comment>
<organism evidence="5 6">
    <name type="scientific">Microbacterium algihabitans</name>
    <dbReference type="NCBI Taxonomy" id="3075992"/>
    <lineage>
        <taxon>Bacteria</taxon>
        <taxon>Bacillati</taxon>
        <taxon>Actinomycetota</taxon>
        <taxon>Actinomycetes</taxon>
        <taxon>Micrococcales</taxon>
        <taxon>Microbacteriaceae</taxon>
        <taxon>Microbacterium</taxon>
    </lineage>
</organism>
<reference evidence="5 6" key="1">
    <citation type="submission" date="2023-09" db="EMBL/GenBank/DDBJ databases">
        <title>Microbacterium fusihabitans sp. nov., Microbacterium phycihabitans sp. nov., and Microbacterium cervinum sp. nov., isolated from dried seaweeds of beach.</title>
        <authorList>
            <person name="Lee S.D."/>
        </authorList>
    </citation>
    <scope>NUCLEOTIDE SEQUENCE [LARGE SCALE GENOMIC DNA]</scope>
    <source>
        <strain evidence="5 6">KSW2-21</strain>
    </source>
</reference>
<comment type="similarity">
    <text evidence="1">Belongs to the short-chain dehydrogenases/reductases (SDR) family.</text>
</comment>
<dbReference type="RefSeq" id="WP_316002053.1">
    <property type="nucleotide sequence ID" value="NZ_JAWDIU010000008.1"/>
</dbReference>
<evidence type="ECO:0000313" key="6">
    <source>
        <dbReference type="Proteomes" id="UP001256673"/>
    </source>
</evidence>
<accession>A0ABU3S014</accession>
<evidence type="ECO:0000313" key="5">
    <source>
        <dbReference type="EMBL" id="MDU0328457.1"/>
    </source>
</evidence>
<keyword evidence="2" id="KW-0560">Oxidoreductase</keyword>
<name>A0ABU3S014_9MICO</name>
<dbReference type="SMART" id="SM00822">
    <property type="entry name" value="PKS_KR"/>
    <property type="match status" value="1"/>
</dbReference>
<proteinExistence type="inferred from homology"/>
<dbReference type="Pfam" id="PF13561">
    <property type="entry name" value="adh_short_C2"/>
    <property type="match status" value="1"/>
</dbReference>
<feature type="domain" description="Ketoreductase" evidence="4">
    <location>
        <begin position="9"/>
        <end position="187"/>
    </location>
</feature>
<dbReference type="CDD" id="cd05233">
    <property type="entry name" value="SDR_c"/>
    <property type="match status" value="1"/>
</dbReference>
<dbReference type="InterPro" id="IPR020904">
    <property type="entry name" value="Sc_DH/Rdtase_CS"/>
</dbReference>